<feature type="compositionally biased region" description="Low complexity" evidence="2">
    <location>
        <begin position="360"/>
        <end position="381"/>
    </location>
</feature>
<dbReference type="GO" id="GO:0005634">
    <property type="term" value="C:nucleus"/>
    <property type="evidence" value="ECO:0007669"/>
    <property type="project" value="TreeGrafter"/>
</dbReference>
<comment type="caution">
    <text evidence="4">The sequence shown here is derived from an EMBL/GenBank/DDBJ whole genome shotgun (WGS) entry which is preliminary data.</text>
</comment>
<organism evidence="4 5">
    <name type="scientific">Hesseltinella vesiculosa</name>
    <dbReference type="NCBI Taxonomy" id="101127"/>
    <lineage>
        <taxon>Eukaryota</taxon>
        <taxon>Fungi</taxon>
        <taxon>Fungi incertae sedis</taxon>
        <taxon>Mucoromycota</taxon>
        <taxon>Mucoromycotina</taxon>
        <taxon>Mucoromycetes</taxon>
        <taxon>Mucorales</taxon>
        <taxon>Cunninghamellaceae</taxon>
        <taxon>Hesseltinella</taxon>
    </lineage>
</organism>
<evidence type="ECO:0000256" key="1">
    <source>
        <dbReference type="ARBA" id="ARBA00049244"/>
    </source>
</evidence>
<name>A0A1X2G7C0_9FUNG</name>
<protein>
    <recommendedName>
        <fullName evidence="3">DNA polymerase delta/zeta catalytic subunit N-terminal domain-containing protein</fullName>
    </recommendedName>
</protein>
<dbReference type="GO" id="GO:0042276">
    <property type="term" value="P:error-prone translesion synthesis"/>
    <property type="evidence" value="ECO:0007669"/>
    <property type="project" value="TreeGrafter"/>
</dbReference>
<sequence>MSDNQEAMQREVYQFGVSLNKALQLSDNCTRAAVPKDQNGMVYLAAIVVTKGIPFYGYHIQQQTFLKIYYINPADRLRITEILGKGAIMNTVFQPYEAHLSFELQFFLDYNLYGMDWIDLYAHEKPNQANSTCNDHPTSSTSALALGTQFRLPLPEESKSVSILSSILGSLRSPGSSGNAADQPTPTATLYTLTSVPSHLANDHLQRTSYCELELDTTVMMIINRLNVKERNQNPHRLLEDDLPASSSSEEKLVPSLAAIWQDENQRRKDHGIHTPLQASATFSSHPDRRQNTLSLWTTERVLRDMIRAIAQDQGTADQYQEPPNGKLDSVMTAHQSIEALYPSEYASFITRQPFLESPPLLGPSSSTHFPTSSLSLSPQSSPSPPSANVSDSQASATSVIGSHYHNILATPSRFKDMCKTATVDDNIMGTLVKSQIFDDDSDDSTTGSGLVYPPSPTKIQYSQHQGSPRPQYPRKIERIDDNEIDDDMDDEILDDMFLEWIEQTEPQLSHNSPSAFASGSQKIGYEQDTAASSSFSAHPRQTIPIEQPEDSNIPPLAISDMPPTRKRKRRSTHRCIPQCDGAADDSGGELNSYDITRSDSPVSEKTFAFVPPPPCIDKDAQRNVAYQEPFYSSDCDAPFIPKVSAGNEFAVKSKSARLLKPFDVKPFGGAQFTLVQVDVSGQVNIPSWTPVEPPPSYAQVASWQAQERKTERLSTKVSAW</sequence>
<feature type="compositionally biased region" description="Polar residues" evidence="2">
    <location>
        <begin position="458"/>
        <end position="469"/>
    </location>
</feature>
<dbReference type="AlphaFoldDB" id="A0A1X2G7C0"/>
<comment type="catalytic activity">
    <reaction evidence="1">
        <text>DNA(n) + a 2'-deoxyribonucleoside 5'-triphosphate = DNA(n+1) + diphosphate</text>
        <dbReference type="Rhea" id="RHEA:22508"/>
        <dbReference type="Rhea" id="RHEA-COMP:17339"/>
        <dbReference type="Rhea" id="RHEA-COMP:17340"/>
        <dbReference type="ChEBI" id="CHEBI:33019"/>
        <dbReference type="ChEBI" id="CHEBI:61560"/>
        <dbReference type="ChEBI" id="CHEBI:173112"/>
        <dbReference type="EC" id="2.7.7.7"/>
    </reaction>
</comment>
<dbReference type="OrthoDB" id="2414538at2759"/>
<dbReference type="InterPro" id="IPR012337">
    <property type="entry name" value="RNaseH-like_sf"/>
</dbReference>
<feature type="region of interest" description="Disordered" evidence="2">
    <location>
        <begin position="506"/>
        <end position="599"/>
    </location>
</feature>
<dbReference type="InterPro" id="IPR056435">
    <property type="entry name" value="DPOD/Z_N"/>
</dbReference>
<dbReference type="STRING" id="101127.A0A1X2G7C0"/>
<accession>A0A1X2G7C0</accession>
<evidence type="ECO:0000256" key="2">
    <source>
        <dbReference type="SAM" id="MobiDB-lite"/>
    </source>
</evidence>
<feature type="compositionally biased region" description="Polar residues" evidence="2">
    <location>
        <begin position="506"/>
        <end position="522"/>
    </location>
</feature>
<evidence type="ECO:0000313" key="4">
    <source>
        <dbReference type="EMBL" id="ORX46985.1"/>
    </source>
</evidence>
<dbReference type="GO" id="GO:0003887">
    <property type="term" value="F:DNA-directed DNA polymerase activity"/>
    <property type="evidence" value="ECO:0007669"/>
    <property type="project" value="UniProtKB-EC"/>
</dbReference>
<dbReference type="Gene3D" id="3.30.342.10">
    <property type="entry name" value="DNA Polymerase, chain B, domain 1"/>
    <property type="match status" value="1"/>
</dbReference>
<reference evidence="4 5" key="1">
    <citation type="submission" date="2016-07" db="EMBL/GenBank/DDBJ databases">
        <title>Pervasive Adenine N6-methylation of Active Genes in Fungi.</title>
        <authorList>
            <consortium name="DOE Joint Genome Institute"/>
            <person name="Mondo S.J."/>
            <person name="Dannebaum R.O."/>
            <person name="Kuo R.C."/>
            <person name="Labutti K."/>
            <person name="Haridas S."/>
            <person name="Kuo A."/>
            <person name="Salamov A."/>
            <person name="Ahrendt S.R."/>
            <person name="Lipzen A."/>
            <person name="Sullivan W."/>
            <person name="Andreopoulos W.B."/>
            <person name="Clum A."/>
            <person name="Lindquist E."/>
            <person name="Daum C."/>
            <person name="Ramamoorthy G.K."/>
            <person name="Gryganskyi A."/>
            <person name="Culley D."/>
            <person name="Magnuson J.K."/>
            <person name="James T.Y."/>
            <person name="O'Malley M.A."/>
            <person name="Stajich J.E."/>
            <person name="Spatafora J.W."/>
            <person name="Visel A."/>
            <person name="Grigoriev I.V."/>
        </authorList>
    </citation>
    <scope>NUCLEOTIDE SEQUENCE [LARGE SCALE GENOMIC DNA]</scope>
    <source>
        <strain evidence="4 5">NRRL 3301</strain>
    </source>
</reference>
<dbReference type="GO" id="GO:0016035">
    <property type="term" value="C:zeta DNA polymerase complex"/>
    <property type="evidence" value="ECO:0007669"/>
    <property type="project" value="InterPro"/>
</dbReference>
<feature type="compositionally biased region" description="Basic residues" evidence="2">
    <location>
        <begin position="565"/>
        <end position="574"/>
    </location>
</feature>
<evidence type="ECO:0000313" key="5">
    <source>
        <dbReference type="Proteomes" id="UP000242146"/>
    </source>
</evidence>
<dbReference type="GO" id="GO:0000724">
    <property type="term" value="P:double-strand break repair via homologous recombination"/>
    <property type="evidence" value="ECO:0007669"/>
    <property type="project" value="TreeGrafter"/>
</dbReference>
<dbReference type="EMBL" id="MCGT01000035">
    <property type="protein sequence ID" value="ORX46985.1"/>
    <property type="molecule type" value="Genomic_DNA"/>
</dbReference>
<dbReference type="Pfam" id="PF24055">
    <property type="entry name" value="POL3_N"/>
    <property type="match status" value="1"/>
</dbReference>
<gene>
    <name evidence="4" type="ORF">DM01DRAFT_1144707</name>
</gene>
<dbReference type="InterPro" id="IPR030559">
    <property type="entry name" value="PolZ_Rev3"/>
</dbReference>
<proteinExistence type="predicted"/>
<feature type="region of interest" description="Disordered" evidence="2">
    <location>
        <begin position="360"/>
        <end position="395"/>
    </location>
</feature>
<dbReference type="PANTHER" id="PTHR45812">
    <property type="entry name" value="DNA POLYMERASE ZETA CATALYTIC SUBUNIT"/>
    <property type="match status" value="1"/>
</dbReference>
<feature type="region of interest" description="Disordered" evidence="2">
    <location>
        <begin position="438"/>
        <end position="474"/>
    </location>
</feature>
<dbReference type="PANTHER" id="PTHR45812:SF1">
    <property type="entry name" value="DNA POLYMERASE ZETA CATALYTIC SUBUNIT"/>
    <property type="match status" value="1"/>
</dbReference>
<feature type="domain" description="DNA polymerase delta/zeta catalytic subunit N-terminal" evidence="3">
    <location>
        <begin position="7"/>
        <end position="74"/>
    </location>
</feature>
<dbReference type="Proteomes" id="UP000242146">
    <property type="component" value="Unassembled WGS sequence"/>
</dbReference>
<dbReference type="SUPFAM" id="SSF53098">
    <property type="entry name" value="Ribonuclease H-like"/>
    <property type="match status" value="2"/>
</dbReference>
<evidence type="ECO:0000259" key="3">
    <source>
        <dbReference type="Pfam" id="PF24055"/>
    </source>
</evidence>
<keyword evidence="5" id="KW-1185">Reference proteome</keyword>